<keyword evidence="2" id="KW-0472">Membrane</keyword>
<feature type="transmembrane region" description="Helical" evidence="2">
    <location>
        <begin position="212"/>
        <end position="232"/>
    </location>
</feature>
<feature type="region of interest" description="Disordered" evidence="1">
    <location>
        <begin position="321"/>
        <end position="352"/>
    </location>
</feature>
<evidence type="ECO:0000256" key="1">
    <source>
        <dbReference type="SAM" id="MobiDB-lite"/>
    </source>
</evidence>
<keyword evidence="2" id="KW-0812">Transmembrane</keyword>
<dbReference type="Proteomes" id="UP000250043">
    <property type="component" value="Unassembled WGS sequence"/>
</dbReference>
<dbReference type="Pfam" id="PF20151">
    <property type="entry name" value="DUF6533"/>
    <property type="match status" value="1"/>
</dbReference>
<dbReference type="EMBL" id="KV722357">
    <property type="protein sequence ID" value="OCH93254.1"/>
    <property type="molecule type" value="Genomic_DNA"/>
</dbReference>
<gene>
    <name evidence="4" type="ORF">OBBRIDRAFT_771885</name>
</gene>
<feature type="transmembrane region" description="Helical" evidence="2">
    <location>
        <begin position="123"/>
        <end position="144"/>
    </location>
</feature>
<dbReference type="OrthoDB" id="2789898at2759"/>
<proteinExistence type="predicted"/>
<feature type="transmembrane region" description="Helical" evidence="2">
    <location>
        <begin position="54"/>
        <end position="79"/>
    </location>
</feature>
<feature type="transmembrane region" description="Helical" evidence="2">
    <location>
        <begin position="238"/>
        <end position="257"/>
    </location>
</feature>
<feature type="domain" description="DUF6533" evidence="3">
    <location>
        <begin position="16"/>
        <end position="64"/>
    </location>
</feature>
<feature type="transmembrane region" description="Helical" evidence="2">
    <location>
        <begin position="99"/>
        <end position="116"/>
    </location>
</feature>
<evidence type="ECO:0000256" key="2">
    <source>
        <dbReference type="SAM" id="Phobius"/>
    </source>
</evidence>
<keyword evidence="2" id="KW-1133">Transmembrane helix</keyword>
<dbReference type="AlphaFoldDB" id="A0A8E2DPA2"/>
<dbReference type="InterPro" id="IPR045340">
    <property type="entry name" value="DUF6533"/>
</dbReference>
<evidence type="ECO:0000259" key="3">
    <source>
        <dbReference type="Pfam" id="PF20151"/>
    </source>
</evidence>
<reference evidence="4 5" key="1">
    <citation type="submission" date="2016-07" db="EMBL/GenBank/DDBJ databases">
        <title>Draft genome of the white-rot fungus Obba rivulosa 3A-2.</title>
        <authorList>
            <consortium name="DOE Joint Genome Institute"/>
            <person name="Miettinen O."/>
            <person name="Riley R."/>
            <person name="Acob R."/>
            <person name="Barry K."/>
            <person name="Cullen D."/>
            <person name="De Vries R."/>
            <person name="Hainaut M."/>
            <person name="Hatakka A."/>
            <person name="Henrissat B."/>
            <person name="Hilden K."/>
            <person name="Kuo R."/>
            <person name="Labutti K."/>
            <person name="Lipzen A."/>
            <person name="Makela M.R."/>
            <person name="Sandor L."/>
            <person name="Spatafora J.W."/>
            <person name="Grigoriev I.V."/>
            <person name="Hibbett D.S."/>
        </authorList>
    </citation>
    <scope>NUCLEOTIDE SEQUENCE [LARGE SCALE GENOMIC DNA]</scope>
    <source>
        <strain evidence="4 5">3A-2</strain>
    </source>
</reference>
<evidence type="ECO:0000313" key="5">
    <source>
        <dbReference type="Proteomes" id="UP000250043"/>
    </source>
</evidence>
<sequence>MSEVLVGDWKERVPSYFRVASLSVAAYDWLWTLPIEWEIYREQESILRLGRGCLLFILIRYSSICALTASNAGFFTHGFSPAACGRYRYFPPSMKGDRYLFQSAIAQLILFIRTWAISRHATWVLLALSALFVISVALESWSNIYKLVAVQNEWYNCTSGNYHETEFVWIHYLMCMVFDGACLGIAAGYLWMQSTDTTGVRGLARSLLRQGVLYWVVLTTVNVANLITYRVADLSAQASAASIGYTLIWIMAQRILIQLHNLRTSGSVHADCTSICDFMGCSRAYPSAVAQALFKHPDASKLSLGIAVPNASVPRSMDLEARTGEMPPSRGEGGSACAGAGSESKADDETELDITCMRDPEKGGEQCMIRRLDAIRRTRD</sequence>
<name>A0A8E2DPA2_9APHY</name>
<accession>A0A8E2DPA2</accession>
<organism evidence="4 5">
    <name type="scientific">Obba rivulosa</name>
    <dbReference type="NCBI Taxonomy" id="1052685"/>
    <lineage>
        <taxon>Eukaryota</taxon>
        <taxon>Fungi</taxon>
        <taxon>Dikarya</taxon>
        <taxon>Basidiomycota</taxon>
        <taxon>Agaricomycotina</taxon>
        <taxon>Agaricomycetes</taxon>
        <taxon>Polyporales</taxon>
        <taxon>Gelatoporiaceae</taxon>
        <taxon>Obba</taxon>
    </lineage>
</organism>
<feature type="transmembrane region" description="Helical" evidence="2">
    <location>
        <begin position="169"/>
        <end position="191"/>
    </location>
</feature>
<protein>
    <recommendedName>
        <fullName evidence="3">DUF6533 domain-containing protein</fullName>
    </recommendedName>
</protein>
<keyword evidence="5" id="KW-1185">Reference proteome</keyword>
<evidence type="ECO:0000313" key="4">
    <source>
        <dbReference type="EMBL" id="OCH93254.1"/>
    </source>
</evidence>